<comment type="caution">
    <text evidence="1">The sequence shown here is derived from an EMBL/GenBank/DDBJ whole genome shotgun (WGS) entry which is preliminary data.</text>
</comment>
<dbReference type="Proteomes" id="UP000555407">
    <property type="component" value="Unassembled WGS sequence"/>
</dbReference>
<name>A0A7X5V4R6_9ACTN</name>
<accession>A0A7X5V4R6</accession>
<proteinExistence type="predicted"/>
<dbReference type="RefSeq" id="WP_167203365.1">
    <property type="nucleotide sequence ID" value="NZ_JAASRO010000001.1"/>
</dbReference>
<evidence type="ECO:0000313" key="1">
    <source>
        <dbReference type="EMBL" id="NIK54570.1"/>
    </source>
</evidence>
<keyword evidence="2" id="KW-1185">Reference proteome</keyword>
<dbReference type="EMBL" id="JAASRO010000001">
    <property type="protein sequence ID" value="NIK54570.1"/>
    <property type="molecule type" value="Genomic_DNA"/>
</dbReference>
<dbReference type="AlphaFoldDB" id="A0A7X5V4R6"/>
<gene>
    <name evidence="1" type="ORF">BJY22_000287</name>
</gene>
<reference evidence="1 2" key="1">
    <citation type="submission" date="2020-03" db="EMBL/GenBank/DDBJ databases">
        <title>Sequencing the genomes of 1000 actinobacteria strains.</title>
        <authorList>
            <person name="Klenk H.-P."/>
        </authorList>
    </citation>
    <scope>NUCLEOTIDE SEQUENCE [LARGE SCALE GENOMIC DNA]</scope>
    <source>
        <strain evidence="1 2">DSM 45490</strain>
    </source>
</reference>
<evidence type="ECO:0000313" key="2">
    <source>
        <dbReference type="Proteomes" id="UP000555407"/>
    </source>
</evidence>
<organism evidence="1 2">
    <name type="scientific">Kribbella shirazensis</name>
    <dbReference type="NCBI Taxonomy" id="1105143"/>
    <lineage>
        <taxon>Bacteria</taxon>
        <taxon>Bacillati</taxon>
        <taxon>Actinomycetota</taxon>
        <taxon>Actinomycetes</taxon>
        <taxon>Propionibacteriales</taxon>
        <taxon>Kribbellaceae</taxon>
        <taxon>Kribbella</taxon>
    </lineage>
</organism>
<protein>
    <submittedName>
        <fullName evidence="1">Uncharacterized protein</fullName>
    </submittedName>
</protein>
<sequence length="113" mass="11537">MLGSHQAGSMPCWMQYCRSSSSLVAGVLVGRGGRGLAVRVVVRVGFGVADVVRSVDLVAVGLRVGRSVDRSVGRRLSWLGTGIVGTPAGVAVVRGTAAVAELTATVDDAEACR</sequence>